<dbReference type="OrthoDB" id="9810293at2"/>
<comment type="function">
    <text evidence="4">Binds to the 23S rRNA.</text>
</comment>
<name>A0A1U7CR19_9BACT</name>
<feature type="compositionally biased region" description="Basic residues" evidence="6">
    <location>
        <begin position="10"/>
        <end position="20"/>
    </location>
</feature>
<dbReference type="SUPFAM" id="SSF52080">
    <property type="entry name" value="Ribosomal proteins L15p and L18e"/>
    <property type="match status" value="1"/>
</dbReference>
<dbReference type="InterPro" id="IPR036227">
    <property type="entry name" value="Ribosomal_uL15/eL18_sf"/>
</dbReference>
<dbReference type="PANTHER" id="PTHR12934:SF11">
    <property type="entry name" value="LARGE RIBOSOMAL SUBUNIT PROTEIN UL15M"/>
    <property type="match status" value="1"/>
</dbReference>
<dbReference type="RefSeq" id="WP_076346711.1">
    <property type="nucleotide sequence ID" value="NZ_CP019082.1"/>
</dbReference>
<keyword evidence="3 4" id="KW-0687">Ribonucleoprotein</keyword>
<dbReference type="AlphaFoldDB" id="A0A1U7CR19"/>
<feature type="domain" description="Large ribosomal subunit protein uL15/eL18" evidence="7">
    <location>
        <begin position="78"/>
        <end position="147"/>
    </location>
</feature>
<dbReference type="GO" id="GO:0006412">
    <property type="term" value="P:translation"/>
    <property type="evidence" value="ECO:0007669"/>
    <property type="project" value="UniProtKB-UniRule"/>
</dbReference>
<dbReference type="GO" id="GO:0022625">
    <property type="term" value="C:cytosolic large ribosomal subunit"/>
    <property type="evidence" value="ECO:0007669"/>
    <property type="project" value="TreeGrafter"/>
</dbReference>
<dbReference type="GO" id="GO:0003735">
    <property type="term" value="F:structural constituent of ribosome"/>
    <property type="evidence" value="ECO:0007669"/>
    <property type="project" value="InterPro"/>
</dbReference>
<keyword evidence="4" id="KW-0694">RNA-binding</keyword>
<evidence type="ECO:0000256" key="2">
    <source>
        <dbReference type="ARBA" id="ARBA00022980"/>
    </source>
</evidence>
<comment type="similarity">
    <text evidence="1 4 5">Belongs to the universal ribosomal protein uL15 family.</text>
</comment>
<evidence type="ECO:0000259" key="7">
    <source>
        <dbReference type="Pfam" id="PF00828"/>
    </source>
</evidence>
<evidence type="ECO:0000313" key="8">
    <source>
        <dbReference type="EMBL" id="APW61394.1"/>
    </source>
</evidence>
<dbReference type="Pfam" id="PF00828">
    <property type="entry name" value="Ribosomal_L27A"/>
    <property type="match status" value="1"/>
</dbReference>
<gene>
    <name evidence="4 8" type="primary">rplO</name>
    <name evidence="8" type="ORF">BSF38_02908</name>
</gene>
<sequence length="164" mass="17448">MQLHDVSKGIQRRKKRKRIGRGVGSGHGKTSSKGHKGHSSRQGFKLSPLFEGGQMPLARRVPKRGFVNGAFKKHYVILNLDDLEAVFTEAGLVDEDALRAKGLVKGYNHDGIKVLGDGALTKALEVHATKFSESAAAKIQAAGGKVVVVAYVNQRGPAAAAARA</sequence>
<dbReference type="PANTHER" id="PTHR12934">
    <property type="entry name" value="50S RIBOSOMAL PROTEIN L15"/>
    <property type="match status" value="1"/>
</dbReference>
<evidence type="ECO:0000256" key="6">
    <source>
        <dbReference type="SAM" id="MobiDB-lite"/>
    </source>
</evidence>
<dbReference type="Proteomes" id="UP000186309">
    <property type="component" value="Chromosome"/>
</dbReference>
<dbReference type="PROSITE" id="PS00475">
    <property type="entry name" value="RIBOSOMAL_L15"/>
    <property type="match status" value="1"/>
</dbReference>
<comment type="subunit">
    <text evidence="4">Part of the 50S ribosomal subunit.</text>
</comment>
<evidence type="ECO:0000256" key="1">
    <source>
        <dbReference type="ARBA" id="ARBA00007320"/>
    </source>
</evidence>
<evidence type="ECO:0000256" key="5">
    <source>
        <dbReference type="RuleBase" id="RU003888"/>
    </source>
</evidence>
<dbReference type="HAMAP" id="MF_01341">
    <property type="entry name" value="Ribosomal_uL15"/>
    <property type="match status" value="1"/>
</dbReference>
<accession>A0A1U7CR19</accession>
<evidence type="ECO:0000313" key="9">
    <source>
        <dbReference type="Proteomes" id="UP000186309"/>
    </source>
</evidence>
<keyword evidence="4" id="KW-0699">rRNA-binding</keyword>
<reference evidence="9" key="1">
    <citation type="submission" date="2016-12" db="EMBL/GenBank/DDBJ databases">
        <title>Comparative genomics of four Isosphaeraceae planctomycetes: a common pool of plasmids and glycoside hydrolase genes.</title>
        <authorList>
            <person name="Ivanova A."/>
        </authorList>
    </citation>
    <scope>NUCLEOTIDE SEQUENCE [LARGE SCALE GENOMIC DNA]</scope>
    <source>
        <strain evidence="9">PX4</strain>
    </source>
</reference>
<keyword evidence="9" id="KW-1185">Reference proteome</keyword>
<feature type="compositionally biased region" description="Basic residues" evidence="6">
    <location>
        <begin position="30"/>
        <end position="39"/>
    </location>
</feature>
<dbReference type="EMBL" id="CP019082">
    <property type="protein sequence ID" value="APW61394.1"/>
    <property type="molecule type" value="Genomic_DNA"/>
</dbReference>
<evidence type="ECO:0000256" key="4">
    <source>
        <dbReference type="HAMAP-Rule" id="MF_01341"/>
    </source>
</evidence>
<feature type="region of interest" description="Disordered" evidence="6">
    <location>
        <begin position="1"/>
        <end position="45"/>
    </location>
</feature>
<evidence type="ECO:0000256" key="3">
    <source>
        <dbReference type="ARBA" id="ARBA00023274"/>
    </source>
</evidence>
<dbReference type="InterPro" id="IPR030878">
    <property type="entry name" value="Ribosomal_uL15"/>
</dbReference>
<keyword evidence="2 4" id="KW-0689">Ribosomal protein</keyword>
<organism evidence="8 9">
    <name type="scientific">Paludisphaera borealis</name>
    <dbReference type="NCBI Taxonomy" id="1387353"/>
    <lineage>
        <taxon>Bacteria</taxon>
        <taxon>Pseudomonadati</taxon>
        <taxon>Planctomycetota</taxon>
        <taxon>Planctomycetia</taxon>
        <taxon>Isosphaerales</taxon>
        <taxon>Isosphaeraceae</taxon>
        <taxon>Paludisphaera</taxon>
    </lineage>
</organism>
<dbReference type="InterPro" id="IPR005749">
    <property type="entry name" value="Ribosomal_uL15_bac-type"/>
</dbReference>
<protein>
    <recommendedName>
        <fullName evidence="4">Large ribosomal subunit protein uL15</fullName>
    </recommendedName>
</protein>
<dbReference type="STRING" id="1387353.BSF38_02908"/>
<dbReference type="Gene3D" id="3.100.10.10">
    <property type="match status" value="1"/>
</dbReference>
<dbReference type="InterPro" id="IPR021131">
    <property type="entry name" value="Ribosomal_uL15/eL18"/>
</dbReference>
<dbReference type="InterPro" id="IPR001196">
    <property type="entry name" value="Ribosomal_uL15_CS"/>
</dbReference>
<dbReference type="GO" id="GO:0019843">
    <property type="term" value="F:rRNA binding"/>
    <property type="evidence" value="ECO:0007669"/>
    <property type="project" value="UniProtKB-UniRule"/>
</dbReference>
<dbReference type="NCBIfam" id="TIGR01071">
    <property type="entry name" value="rplO_bact"/>
    <property type="match status" value="1"/>
</dbReference>
<proteinExistence type="inferred from homology"/>
<dbReference type="KEGG" id="pbor:BSF38_02908"/>